<evidence type="ECO:0000313" key="2">
    <source>
        <dbReference type="Proteomes" id="UP001069090"/>
    </source>
</evidence>
<organism evidence="1 2">
    <name type="scientific">Dasania phycosphaerae</name>
    <dbReference type="NCBI Taxonomy" id="2950436"/>
    <lineage>
        <taxon>Bacteria</taxon>
        <taxon>Pseudomonadati</taxon>
        <taxon>Pseudomonadota</taxon>
        <taxon>Gammaproteobacteria</taxon>
        <taxon>Cellvibrionales</taxon>
        <taxon>Spongiibacteraceae</taxon>
        <taxon>Dasania</taxon>
    </lineage>
</organism>
<dbReference type="AlphaFoldDB" id="A0A9J6RN54"/>
<dbReference type="RefSeq" id="WP_258331736.1">
    <property type="nucleotide sequence ID" value="NZ_JAPTGG010000007.1"/>
</dbReference>
<evidence type="ECO:0000313" key="1">
    <source>
        <dbReference type="EMBL" id="MCZ0865591.1"/>
    </source>
</evidence>
<comment type="caution">
    <text evidence="1">The sequence shown here is derived from an EMBL/GenBank/DDBJ whole genome shotgun (WGS) entry which is preliminary data.</text>
</comment>
<sequence length="307" mass="34249">MTKLIATSVVRGSHQGESHGGVYLVDFDNEKTVQVVDWNTADIDWQGRGWDRGLRGIAFDGDRVFIAASNELFEYTPDFKQVASYKCPALMHCHEIFVYKRRLYLTSTGFDAILAFDLDNNQFCFGLQIKELSNGGGYGGGTFNPNLAKAVSQSNELHFNNVYCDAKGLYLSGLKTRGLLRFDGRRVEKIMSLPKGMHNARPYRNGVIFNDTASDVVRYVIEDDEHLCFKVPQYAPEKLLNTEMDDTRIARAGFGRGLCDVGNGVIAAGSSPSTIALHNVDTRKTFAQVNLTMDIRNAIHGLEVWPF</sequence>
<protein>
    <submittedName>
        <fullName evidence="1">Uncharacterized protein</fullName>
    </submittedName>
</protein>
<name>A0A9J6RN54_9GAMM</name>
<dbReference type="EMBL" id="JAPTGG010000007">
    <property type="protein sequence ID" value="MCZ0865591.1"/>
    <property type="molecule type" value="Genomic_DNA"/>
</dbReference>
<proteinExistence type="predicted"/>
<keyword evidence="2" id="KW-1185">Reference proteome</keyword>
<dbReference type="Proteomes" id="UP001069090">
    <property type="component" value="Unassembled WGS sequence"/>
</dbReference>
<gene>
    <name evidence="1" type="ORF">O0V09_10285</name>
</gene>
<dbReference type="SUPFAM" id="SSF63825">
    <property type="entry name" value="YWTD domain"/>
    <property type="match status" value="1"/>
</dbReference>
<reference evidence="1 2" key="1">
    <citation type="submission" date="2022-12" db="EMBL/GenBank/DDBJ databases">
        <title>Dasania phycosphaerae sp. nov., isolated from particulate material of the south coast of Korea.</title>
        <authorList>
            <person name="Jiang Y."/>
        </authorList>
    </citation>
    <scope>NUCLEOTIDE SEQUENCE [LARGE SCALE GENOMIC DNA]</scope>
    <source>
        <strain evidence="1 2">GY-19</strain>
    </source>
</reference>
<accession>A0A9J6RN54</accession>